<proteinExistence type="predicted"/>
<organism evidence="2 3">
    <name type="scientific">Amorphus orientalis</name>
    <dbReference type="NCBI Taxonomy" id="649198"/>
    <lineage>
        <taxon>Bacteria</taxon>
        <taxon>Pseudomonadati</taxon>
        <taxon>Pseudomonadota</taxon>
        <taxon>Alphaproteobacteria</taxon>
        <taxon>Hyphomicrobiales</taxon>
        <taxon>Amorphaceae</taxon>
        <taxon>Amorphus</taxon>
    </lineage>
</organism>
<dbReference type="PROSITE" id="PS50914">
    <property type="entry name" value="BON"/>
    <property type="match status" value="1"/>
</dbReference>
<dbReference type="EMBL" id="JAUSUL010000001">
    <property type="protein sequence ID" value="MDQ0314796.1"/>
    <property type="molecule type" value="Genomic_DNA"/>
</dbReference>
<evidence type="ECO:0000259" key="1">
    <source>
        <dbReference type="PROSITE" id="PS50914"/>
    </source>
</evidence>
<dbReference type="Proteomes" id="UP001229244">
    <property type="component" value="Unassembled WGS sequence"/>
</dbReference>
<evidence type="ECO:0000313" key="2">
    <source>
        <dbReference type="EMBL" id="MDQ0314796.1"/>
    </source>
</evidence>
<feature type="domain" description="BON" evidence="1">
    <location>
        <begin position="23"/>
        <end position="92"/>
    </location>
</feature>
<name>A0AAE3VN99_9HYPH</name>
<keyword evidence="3" id="KW-1185">Reference proteome</keyword>
<dbReference type="InterPro" id="IPR007055">
    <property type="entry name" value="BON_dom"/>
</dbReference>
<dbReference type="AlphaFoldDB" id="A0AAE3VN99"/>
<sequence>MFRWVAAAIVTIVILVVVGSVGNRAETDVELGARVSDRLAAEGLDWVRTEVTGRKVSVIGAASTETDRDKALTIVRSTPGVAGVINNLDVLPSADPFTFTIEVAQAGVTASGVLPSSKAVDEIGSELTAAFGAGVDTGGLKAASGAPARFRLAASTAVSAAQLLSSGSVSIEEMEIRIAGTARDEAAYEALSGGGAVSAPDGYQVVTDSVSAPAAKGGSEGTDG</sequence>
<protein>
    <recommendedName>
        <fullName evidence="1">BON domain-containing protein</fullName>
    </recommendedName>
</protein>
<comment type="caution">
    <text evidence="2">The sequence shown here is derived from an EMBL/GenBank/DDBJ whole genome shotgun (WGS) entry which is preliminary data.</text>
</comment>
<dbReference type="Pfam" id="PF04972">
    <property type="entry name" value="BON"/>
    <property type="match status" value="1"/>
</dbReference>
<dbReference type="Gene3D" id="3.30.1340.30">
    <property type="match status" value="1"/>
</dbReference>
<reference evidence="2" key="1">
    <citation type="submission" date="2023-07" db="EMBL/GenBank/DDBJ databases">
        <title>Genomic Encyclopedia of Type Strains, Phase IV (KMG-IV): sequencing the most valuable type-strain genomes for metagenomic binning, comparative biology and taxonomic classification.</title>
        <authorList>
            <person name="Goeker M."/>
        </authorList>
    </citation>
    <scope>NUCLEOTIDE SEQUENCE</scope>
    <source>
        <strain evidence="2">DSM 21202</strain>
    </source>
</reference>
<dbReference type="Gene3D" id="3.40.1520.20">
    <property type="match status" value="1"/>
</dbReference>
<dbReference type="RefSeq" id="WP_306884583.1">
    <property type="nucleotide sequence ID" value="NZ_JAUSUL010000001.1"/>
</dbReference>
<accession>A0AAE3VN99</accession>
<evidence type="ECO:0000313" key="3">
    <source>
        <dbReference type="Proteomes" id="UP001229244"/>
    </source>
</evidence>
<gene>
    <name evidence="2" type="ORF">J2S73_001233</name>
</gene>